<keyword evidence="1" id="KW-0812">Transmembrane</keyword>
<feature type="transmembrane region" description="Helical" evidence="1">
    <location>
        <begin position="118"/>
        <end position="136"/>
    </location>
</feature>
<protein>
    <submittedName>
        <fullName evidence="2">DUF2177 family protein</fullName>
    </submittedName>
</protein>
<keyword evidence="1" id="KW-0472">Membrane</keyword>
<proteinExistence type="predicted"/>
<dbReference type="Pfam" id="PF09945">
    <property type="entry name" value="DUF2177"/>
    <property type="match status" value="1"/>
</dbReference>
<keyword evidence="3" id="KW-1185">Reference proteome</keyword>
<feature type="transmembrane region" description="Helical" evidence="1">
    <location>
        <begin position="12"/>
        <end position="33"/>
    </location>
</feature>
<gene>
    <name evidence="2" type="ORF">RM544_16570</name>
</gene>
<feature type="transmembrane region" description="Helical" evidence="1">
    <location>
        <begin position="53"/>
        <end position="73"/>
    </location>
</feature>
<dbReference type="EMBL" id="JAVRIE010000008">
    <property type="protein sequence ID" value="MDT0584163.1"/>
    <property type="molecule type" value="Genomic_DNA"/>
</dbReference>
<name>A0AAW8R421_9ALTE</name>
<organism evidence="2 3">
    <name type="scientific">Brumicola blandensis</name>
    <dbReference type="NCBI Taxonomy" id="3075611"/>
    <lineage>
        <taxon>Bacteria</taxon>
        <taxon>Pseudomonadati</taxon>
        <taxon>Pseudomonadota</taxon>
        <taxon>Gammaproteobacteria</taxon>
        <taxon>Alteromonadales</taxon>
        <taxon>Alteromonadaceae</taxon>
        <taxon>Brumicola</taxon>
    </lineage>
</organism>
<accession>A0AAW8R421</accession>
<reference evidence="2 3" key="1">
    <citation type="submission" date="2023-09" db="EMBL/GenBank/DDBJ databases">
        <authorList>
            <person name="Rey-Velasco X."/>
        </authorList>
    </citation>
    <scope>NUCLEOTIDE SEQUENCE [LARGE SCALE GENOMIC DNA]</scope>
    <source>
        <strain evidence="2 3">W409</strain>
    </source>
</reference>
<evidence type="ECO:0000313" key="3">
    <source>
        <dbReference type="Proteomes" id="UP001249020"/>
    </source>
</evidence>
<dbReference type="Proteomes" id="UP001249020">
    <property type="component" value="Unassembled WGS sequence"/>
</dbReference>
<keyword evidence="1" id="KW-1133">Transmembrane helix</keyword>
<comment type="caution">
    <text evidence="2">The sequence shown here is derived from an EMBL/GenBank/DDBJ whole genome shotgun (WGS) entry which is preliminary data.</text>
</comment>
<dbReference type="InterPro" id="IPR018687">
    <property type="entry name" value="DUF2177_membr"/>
</dbReference>
<dbReference type="AlphaFoldDB" id="A0AAW8R421"/>
<evidence type="ECO:0000313" key="2">
    <source>
        <dbReference type="EMBL" id="MDT0584163.1"/>
    </source>
</evidence>
<sequence>MLEKIKQQAGSILLASLFILITFGILDAIWLGWLSVELYQTEMKSLLRDNFITWPWLVFYLMYGAVTFVLTTVPNREKPWFYSTIDGALLGLASYGAYNLTNYSIIEGFTLKIMLTDWCWGIFLTSSSATAGWFGYQKGNKRN</sequence>
<dbReference type="RefSeq" id="WP_311362937.1">
    <property type="nucleotide sequence ID" value="NZ_JAVRIE010000008.1"/>
</dbReference>
<evidence type="ECO:0000256" key="1">
    <source>
        <dbReference type="SAM" id="Phobius"/>
    </source>
</evidence>
<feature type="transmembrane region" description="Helical" evidence="1">
    <location>
        <begin position="80"/>
        <end position="98"/>
    </location>
</feature>